<dbReference type="Pfam" id="PF13470">
    <property type="entry name" value="PIN_3"/>
    <property type="match status" value="1"/>
</dbReference>
<evidence type="ECO:0000256" key="1">
    <source>
        <dbReference type="ARBA" id="ARBA00022722"/>
    </source>
</evidence>
<accession>A0ABQ4E2S6</accession>
<keyword evidence="7" id="KW-1185">Reference proteome</keyword>
<proteinExistence type="predicted"/>
<dbReference type="Proteomes" id="UP000646749">
    <property type="component" value="Unassembled WGS sequence"/>
</dbReference>
<evidence type="ECO:0000313" key="6">
    <source>
        <dbReference type="EMBL" id="GIG88977.1"/>
    </source>
</evidence>
<gene>
    <name evidence="6" type="ORF">Pen02_39130</name>
</gene>
<keyword evidence="4" id="KW-0460">Magnesium</keyword>
<feature type="domain" description="PIN" evidence="5">
    <location>
        <begin position="5"/>
        <end position="118"/>
    </location>
</feature>
<dbReference type="InterPro" id="IPR002716">
    <property type="entry name" value="PIN_dom"/>
</dbReference>
<evidence type="ECO:0000256" key="3">
    <source>
        <dbReference type="ARBA" id="ARBA00022801"/>
    </source>
</evidence>
<comment type="caution">
    <text evidence="6">The sequence shown here is derived from an EMBL/GenBank/DDBJ whole genome shotgun (WGS) entry which is preliminary data.</text>
</comment>
<evidence type="ECO:0000256" key="4">
    <source>
        <dbReference type="ARBA" id="ARBA00022842"/>
    </source>
</evidence>
<dbReference type="EMBL" id="BONW01000017">
    <property type="protein sequence ID" value="GIG88977.1"/>
    <property type="molecule type" value="Genomic_DNA"/>
</dbReference>
<keyword evidence="1" id="KW-0540">Nuclease</keyword>
<reference evidence="6 7" key="1">
    <citation type="submission" date="2021-01" db="EMBL/GenBank/DDBJ databases">
        <title>Whole genome shotgun sequence of Plantactinospora endophytica NBRC 110450.</title>
        <authorList>
            <person name="Komaki H."/>
            <person name="Tamura T."/>
        </authorList>
    </citation>
    <scope>NUCLEOTIDE SEQUENCE [LARGE SCALE GENOMIC DNA]</scope>
    <source>
        <strain evidence="6 7">NBRC 110450</strain>
    </source>
</reference>
<dbReference type="InterPro" id="IPR029060">
    <property type="entry name" value="PIN-like_dom_sf"/>
</dbReference>
<organism evidence="6 7">
    <name type="scientific">Plantactinospora endophytica</name>
    <dbReference type="NCBI Taxonomy" id="673535"/>
    <lineage>
        <taxon>Bacteria</taxon>
        <taxon>Bacillati</taxon>
        <taxon>Actinomycetota</taxon>
        <taxon>Actinomycetes</taxon>
        <taxon>Micromonosporales</taxon>
        <taxon>Micromonosporaceae</taxon>
        <taxon>Plantactinospora</taxon>
    </lineage>
</organism>
<evidence type="ECO:0000313" key="7">
    <source>
        <dbReference type="Proteomes" id="UP000646749"/>
    </source>
</evidence>
<evidence type="ECO:0000256" key="2">
    <source>
        <dbReference type="ARBA" id="ARBA00022723"/>
    </source>
</evidence>
<protein>
    <recommendedName>
        <fullName evidence="5">PIN domain-containing protein</fullName>
    </recommendedName>
</protein>
<dbReference type="SUPFAM" id="SSF88723">
    <property type="entry name" value="PIN domain-like"/>
    <property type="match status" value="1"/>
</dbReference>
<evidence type="ECO:0000259" key="5">
    <source>
        <dbReference type="Pfam" id="PF13470"/>
    </source>
</evidence>
<name>A0ABQ4E2S6_9ACTN</name>
<keyword evidence="3" id="KW-0378">Hydrolase</keyword>
<keyword evidence="2" id="KW-0479">Metal-binding</keyword>
<sequence>MVFTALLDTCVLWPSLQRDFLLSLAIEGLYRPVWSSVVLEELEWHEAAKLIKRGNDEDAARQRAEALVRQLRSAFEDAEVQGWEGLQGTYGLPDRDDEHVVAAAVVAGAGAVVTHNVKDFPHDRIPAGIQVLQPAEFATNTVAVDPVQARAAVAAIASRSGRKGPFLTEDDVLDSLSRRYGMTRAVELMAQVDLRKQG</sequence>